<accession>A0AAV8RGB1</accession>
<comment type="caution">
    <text evidence="1">The sequence shown here is derived from an EMBL/GenBank/DDBJ whole genome shotgun (WGS) entry which is preliminary data.</text>
</comment>
<dbReference type="Proteomes" id="UP001222027">
    <property type="component" value="Unassembled WGS sequence"/>
</dbReference>
<dbReference type="AlphaFoldDB" id="A0AAV8RGB1"/>
<organism evidence="1 2">
    <name type="scientific">Ensete ventricosum</name>
    <name type="common">Abyssinian banana</name>
    <name type="synonym">Musa ensete</name>
    <dbReference type="NCBI Taxonomy" id="4639"/>
    <lineage>
        <taxon>Eukaryota</taxon>
        <taxon>Viridiplantae</taxon>
        <taxon>Streptophyta</taxon>
        <taxon>Embryophyta</taxon>
        <taxon>Tracheophyta</taxon>
        <taxon>Spermatophyta</taxon>
        <taxon>Magnoliopsida</taxon>
        <taxon>Liliopsida</taxon>
        <taxon>Zingiberales</taxon>
        <taxon>Musaceae</taxon>
        <taxon>Ensete</taxon>
    </lineage>
</organism>
<name>A0AAV8RGB1_ENSVE</name>
<evidence type="ECO:0000313" key="1">
    <source>
        <dbReference type="EMBL" id="KAJ8499647.1"/>
    </source>
</evidence>
<reference evidence="1 2" key="1">
    <citation type="submission" date="2022-12" db="EMBL/GenBank/DDBJ databases">
        <title>Chromosome-scale assembly of the Ensete ventricosum genome.</title>
        <authorList>
            <person name="Dussert Y."/>
            <person name="Stocks J."/>
            <person name="Wendawek A."/>
            <person name="Woldeyes F."/>
            <person name="Nichols R.A."/>
            <person name="Borrell J.S."/>
        </authorList>
    </citation>
    <scope>NUCLEOTIDE SEQUENCE [LARGE SCALE GENOMIC DNA]</scope>
    <source>
        <strain evidence="2">cv. Maze</strain>
        <tissue evidence="1">Seeds</tissue>
    </source>
</reference>
<keyword evidence="2" id="KW-1185">Reference proteome</keyword>
<protein>
    <submittedName>
        <fullName evidence="1">Uncharacterized protein</fullName>
    </submittedName>
</protein>
<proteinExistence type="predicted"/>
<dbReference type="EMBL" id="JAQQAF010000003">
    <property type="protein sequence ID" value="KAJ8499647.1"/>
    <property type="molecule type" value="Genomic_DNA"/>
</dbReference>
<evidence type="ECO:0000313" key="2">
    <source>
        <dbReference type="Proteomes" id="UP001222027"/>
    </source>
</evidence>
<sequence>MNAGMSGPKGIVTLTQEFMPQVVHSRNINSIPLGVEESLLESKSSRLVLFDELHQGYCLRITVHFIPDPGKKVRVQLTCLASTFQLYIYHSPVPLSSSMHRPRHSSF</sequence>
<gene>
    <name evidence="1" type="ORF">OPV22_010199</name>
</gene>